<gene>
    <name evidence="1" type="ORF">I8J31_18480</name>
</gene>
<evidence type="ECO:0000313" key="1">
    <source>
        <dbReference type="EMBL" id="MBJ7539668.1"/>
    </source>
</evidence>
<evidence type="ECO:0000313" key="2">
    <source>
        <dbReference type="Proteomes" id="UP000628710"/>
    </source>
</evidence>
<dbReference type="InterPro" id="IPR036736">
    <property type="entry name" value="ACP-like_sf"/>
</dbReference>
<dbReference type="InterPro" id="IPR010862">
    <property type="entry name" value="DUF1493"/>
</dbReference>
<dbReference type="Proteomes" id="UP000628710">
    <property type="component" value="Unassembled WGS sequence"/>
</dbReference>
<sequence length="110" mass="12621">MIEKNEDIASSVTVYLSEFCSIDLSKIKNDSELVKDLHIEGDDGIELIDSFSKRFNVDMTSFSASEYFVQESSFNPIFSIWKLVFRKNDLLKPLYVKDLIESAALKRWAG</sequence>
<dbReference type="EMBL" id="JAEMNX010000028">
    <property type="protein sequence ID" value="MBJ7539668.1"/>
    <property type="molecule type" value="Genomic_DNA"/>
</dbReference>
<comment type="caution">
    <text evidence="1">The sequence shown here is derived from an EMBL/GenBank/DDBJ whole genome shotgun (WGS) entry which is preliminary data.</text>
</comment>
<reference evidence="1" key="1">
    <citation type="submission" date="2020-12" db="EMBL/GenBank/DDBJ databases">
        <title>Marinomonas arctica sp. nov., a psychrotolerant bacterium isolated from the Arctic.</title>
        <authorList>
            <person name="Zhang Y."/>
        </authorList>
    </citation>
    <scope>NUCLEOTIDE SEQUENCE</scope>
    <source>
        <strain evidence="1">C1424</strain>
    </source>
</reference>
<dbReference type="AlphaFoldDB" id="A0A934JS31"/>
<dbReference type="RefSeq" id="WP_199470060.1">
    <property type="nucleotide sequence ID" value="NZ_JAEMNX010000028.1"/>
</dbReference>
<organism evidence="1 2">
    <name type="scientific">Marinomonas transparens</name>
    <dbReference type="NCBI Taxonomy" id="2795388"/>
    <lineage>
        <taxon>Bacteria</taxon>
        <taxon>Pseudomonadati</taxon>
        <taxon>Pseudomonadota</taxon>
        <taxon>Gammaproteobacteria</taxon>
        <taxon>Oceanospirillales</taxon>
        <taxon>Oceanospirillaceae</taxon>
        <taxon>Marinomonas</taxon>
    </lineage>
</organism>
<proteinExistence type="predicted"/>
<dbReference type="Pfam" id="PF07377">
    <property type="entry name" value="DUF1493"/>
    <property type="match status" value="1"/>
</dbReference>
<name>A0A934JS31_9GAMM</name>
<accession>A0A934JS31</accession>
<protein>
    <submittedName>
        <fullName evidence="1">DUF1493 family protein</fullName>
    </submittedName>
</protein>
<dbReference type="Gene3D" id="1.10.1200.10">
    <property type="entry name" value="ACP-like"/>
    <property type="match status" value="1"/>
</dbReference>
<keyword evidence="2" id="KW-1185">Reference proteome</keyword>